<feature type="region of interest" description="Disordered" evidence="1">
    <location>
        <begin position="1"/>
        <end position="86"/>
    </location>
</feature>
<dbReference type="Proteomes" id="UP000002357">
    <property type="component" value="Chromosome"/>
</dbReference>
<feature type="compositionally biased region" description="Basic residues" evidence="1">
    <location>
        <begin position="73"/>
        <end position="86"/>
    </location>
</feature>
<proteinExistence type="predicted"/>
<evidence type="ECO:0000313" key="3">
    <source>
        <dbReference type="Proteomes" id="UP000002357"/>
    </source>
</evidence>
<keyword evidence="3" id="KW-1185">Reference proteome</keyword>
<gene>
    <name evidence="2" type="ORF">SCLAV_5293</name>
</gene>
<protein>
    <submittedName>
        <fullName evidence="2">Transposase, IS4 family protein</fullName>
    </submittedName>
</protein>
<name>E2PZA3_STRCL</name>
<dbReference type="EMBL" id="CM000913">
    <property type="protein sequence ID" value="EFG10364.1"/>
    <property type="molecule type" value="Genomic_DNA"/>
</dbReference>
<feature type="compositionally biased region" description="Basic residues" evidence="1">
    <location>
        <begin position="48"/>
        <end position="60"/>
    </location>
</feature>
<evidence type="ECO:0000256" key="1">
    <source>
        <dbReference type="SAM" id="MobiDB-lite"/>
    </source>
</evidence>
<evidence type="ECO:0000313" key="2">
    <source>
        <dbReference type="EMBL" id="EFG10364.1"/>
    </source>
</evidence>
<accession>E2PZA3</accession>
<reference evidence="2 3" key="1">
    <citation type="journal article" date="2010" name="Genome Biol. Evol.">
        <title>The sequence of a 1.8-mb bacterial linear plasmid reveals a rich evolutionary reservoir of secondary metabolic pathways.</title>
        <authorList>
            <person name="Medema M.H."/>
            <person name="Trefzer A."/>
            <person name="Kovalchuk A."/>
            <person name="van den Berg M."/>
            <person name="Mueller U."/>
            <person name="Heijne W."/>
            <person name="Wu L."/>
            <person name="Alam M.T."/>
            <person name="Ronning C.M."/>
            <person name="Nierman W.C."/>
            <person name="Bovenberg R.A.L."/>
            <person name="Breitling R."/>
            <person name="Takano E."/>
        </authorList>
    </citation>
    <scope>NUCLEOTIDE SEQUENCE [LARGE SCALE GENOMIC DNA]</scope>
    <source>
        <strain evidence="3">ATCC 27064 / DSM 738 / JCM 4710 / NBRC 13307 / NCIMB 12785 / NRRL 3585 / VKM Ac-602</strain>
    </source>
</reference>
<organism evidence="2 3">
    <name type="scientific">Streptomyces clavuligerus</name>
    <dbReference type="NCBI Taxonomy" id="1901"/>
    <lineage>
        <taxon>Bacteria</taxon>
        <taxon>Bacillati</taxon>
        <taxon>Actinomycetota</taxon>
        <taxon>Actinomycetes</taxon>
        <taxon>Kitasatosporales</taxon>
        <taxon>Streptomycetaceae</taxon>
        <taxon>Streptomyces</taxon>
    </lineage>
</organism>
<dbReference type="AlphaFoldDB" id="E2PZA3"/>
<sequence>MMSTVDPDARHVHRNRTRHQGGFTGHASFEPEVNRRPACSPPLSDRRIRPRQPRGRRRPRLAGGRRSTSTHPMRSHLVSRRRHHVRAVSGVSTRNWIRRRWGRRCGCRDCPPRPPAGK</sequence>